<gene>
    <name evidence="1" type="ORF">BO66DRAFT_250218</name>
</gene>
<evidence type="ECO:0000313" key="1">
    <source>
        <dbReference type="EMBL" id="RAH72906.1"/>
    </source>
</evidence>
<keyword evidence="2" id="KW-1185">Reference proteome</keyword>
<reference evidence="1" key="1">
    <citation type="submission" date="2018-02" db="EMBL/GenBank/DDBJ databases">
        <title>The genomes of Aspergillus section Nigri reveals drivers in fungal speciation.</title>
        <authorList>
            <consortium name="DOE Joint Genome Institute"/>
            <person name="Vesth T.C."/>
            <person name="Nybo J."/>
            <person name="Theobald S."/>
            <person name="Brandl J."/>
            <person name="Frisvad J.C."/>
            <person name="Nielsen K.F."/>
            <person name="Lyhne E.K."/>
            <person name="Kogle M.E."/>
            <person name="Kuo A."/>
            <person name="Riley R."/>
            <person name="Clum A."/>
            <person name="Nolan M."/>
            <person name="Lipzen A."/>
            <person name="Salamov A."/>
            <person name="Henrissat B."/>
            <person name="Wiebenga A."/>
            <person name="De vries R.P."/>
            <person name="Grigoriev I.V."/>
            <person name="Mortensen U.H."/>
            <person name="Andersen M.R."/>
            <person name="Baker S.E."/>
        </authorList>
    </citation>
    <scope>NUCLEOTIDE SEQUENCE</scope>
    <source>
        <strain evidence="1">CBS 121060</strain>
    </source>
</reference>
<name>A0ACD1HHC6_9EURO</name>
<protein>
    <submittedName>
        <fullName evidence="1">Uncharacterized protein</fullName>
    </submittedName>
</protein>
<dbReference type="Proteomes" id="UP000249661">
    <property type="component" value="Unassembled WGS sequence"/>
</dbReference>
<sequence>MAGYTLAAIPTVHILWASCSWRSVFAGVLLMRDSISPLRSFSDLQGRRLSFLLTQPVLALKVPSVQRGSPLELALSPVWVCVYLLRPCLEPCLIRATI</sequence>
<proteinExistence type="predicted"/>
<evidence type="ECO:0000313" key="2">
    <source>
        <dbReference type="Proteomes" id="UP000249661"/>
    </source>
</evidence>
<organism evidence="1 2">
    <name type="scientific">Aspergillus aculeatinus CBS 121060</name>
    <dbReference type="NCBI Taxonomy" id="1448322"/>
    <lineage>
        <taxon>Eukaryota</taxon>
        <taxon>Fungi</taxon>
        <taxon>Dikarya</taxon>
        <taxon>Ascomycota</taxon>
        <taxon>Pezizomycotina</taxon>
        <taxon>Eurotiomycetes</taxon>
        <taxon>Eurotiomycetidae</taxon>
        <taxon>Eurotiales</taxon>
        <taxon>Aspergillaceae</taxon>
        <taxon>Aspergillus</taxon>
        <taxon>Aspergillus subgen. Circumdati</taxon>
    </lineage>
</organism>
<dbReference type="EMBL" id="KZ824941">
    <property type="protein sequence ID" value="RAH72906.1"/>
    <property type="molecule type" value="Genomic_DNA"/>
</dbReference>
<accession>A0ACD1HHC6</accession>